<dbReference type="PANTHER" id="PTHR46667:SF1">
    <property type="entry name" value="OS09G0482740 PROTEIN"/>
    <property type="match status" value="1"/>
</dbReference>
<evidence type="ECO:0000313" key="3">
    <source>
        <dbReference type="EMBL" id="KAF0931826.1"/>
    </source>
</evidence>
<keyword evidence="4" id="KW-1185">Reference proteome</keyword>
<dbReference type="EMBL" id="SPHZ02000001">
    <property type="protein sequence ID" value="KAF0931826.1"/>
    <property type="molecule type" value="Genomic_DNA"/>
</dbReference>
<accession>A0A6G1F4I3</accession>
<dbReference type="Proteomes" id="UP000479710">
    <property type="component" value="Unassembled WGS sequence"/>
</dbReference>
<feature type="region of interest" description="Disordered" evidence="1">
    <location>
        <begin position="1"/>
        <end position="43"/>
    </location>
</feature>
<evidence type="ECO:0000256" key="1">
    <source>
        <dbReference type="SAM" id="MobiDB-lite"/>
    </source>
</evidence>
<feature type="compositionally biased region" description="Low complexity" evidence="1">
    <location>
        <begin position="33"/>
        <end position="43"/>
    </location>
</feature>
<proteinExistence type="predicted"/>
<evidence type="ECO:0000259" key="2">
    <source>
        <dbReference type="Pfam" id="PF07889"/>
    </source>
</evidence>
<feature type="compositionally biased region" description="Basic and acidic residues" evidence="1">
    <location>
        <begin position="72"/>
        <end position="84"/>
    </location>
</feature>
<dbReference type="PANTHER" id="PTHR46667">
    <property type="entry name" value="OS05G0182700 PROTEIN"/>
    <property type="match status" value="1"/>
</dbReference>
<sequence>MNPVRPPLNRIGSAQLAKPSSEAGSNSTPLVRPSPSSPLAFPFPKLRPPPSLSLLLLPAVAAPRHRPHRLSRREEGNPRERREGMAMQTGFATSKVLILVGAGLTSSIVLRNGRLSDVLAELQELMKGVNQGEGSSAYDIALLQAQIRNLAQEVRELTISRPITILSGNSDSGSSLSSYILPAAAVGAMGYCYMWWKGLSFADVMFVTKQNMAKAVERMSKQLDQVSSALAATKRHLTQRLENLDGKMDEQVEVSKIIRNEVNDVKTDLSQIGFDIEAIQQMVAGLEGKIELLDNKQDATNAGVWYLCQIAGGLKDGVNAKFFQEANEKLKLTELAQSETKAVKGLEFVLESNKEQKVIDSKPNTTMKIDAEKPVKTVDGPVKSGAVHRCSRFSFRKEGLAL</sequence>
<dbReference type="Pfam" id="PF07889">
    <property type="entry name" value="DUF1664"/>
    <property type="match status" value="1"/>
</dbReference>
<dbReference type="InterPro" id="IPR012458">
    <property type="entry name" value="DUF1664"/>
</dbReference>
<dbReference type="AlphaFoldDB" id="A0A6G1F4I3"/>
<comment type="caution">
    <text evidence="3">The sequence shown here is derived from an EMBL/GenBank/DDBJ whole genome shotgun (WGS) entry which is preliminary data.</text>
</comment>
<name>A0A6G1F4I3_9ORYZ</name>
<protein>
    <recommendedName>
        <fullName evidence="2">DUF1664 domain-containing protein</fullName>
    </recommendedName>
</protein>
<organism evidence="3 4">
    <name type="scientific">Oryza meyeriana var. granulata</name>
    <dbReference type="NCBI Taxonomy" id="110450"/>
    <lineage>
        <taxon>Eukaryota</taxon>
        <taxon>Viridiplantae</taxon>
        <taxon>Streptophyta</taxon>
        <taxon>Embryophyta</taxon>
        <taxon>Tracheophyta</taxon>
        <taxon>Spermatophyta</taxon>
        <taxon>Magnoliopsida</taxon>
        <taxon>Liliopsida</taxon>
        <taxon>Poales</taxon>
        <taxon>Poaceae</taxon>
        <taxon>BOP clade</taxon>
        <taxon>Oryzoideae</taxon>
        <taxon>Oryzeae</taxon>
        <taxon>Oryzinae</taxon>
        <taxon>Oryza</taxon>
        <taxon>Oryza meyeriana</taxon>
    </lineage>
</organism>
<feature type="domain" description="DUF1664" evidence="2">
    <location>
        <begin position="176"/>
        <end position="297"/>
    </location>
</feature>
<gene>
    <name evidence="3" type="ORF">E2562_005790</name>
</gene>
<evidence type="ECO:0000313" key="4">
    <source>
        <dbReference type="Proteomes" id="UP000479710"/>
    </source>
</evidence>
<feature type="region of interest" description="Disordered" evidence="1">
    <location>
        <begin position="64"/>
        <end position="84"/>
    </location>
</feature>
<reference evidence="3 4" key="1">
    <citation type="submission" date="2019-11" db="EMBL/GenBank/DDBJ databases">
        <title>Whole genome sequence of Oryza granulata.</title>
        <authorList>
            <person name="Li W."/>
        </authorList>
    </citation>
    <scope>NUCLEOTIDE SEQUENCE [LARGE SCALE GENOMIC DNA]</scope>
    <source>
        <strain evidence="4">cv. Menghai</strain>
        <tissue evidence="3">Leaf</tissue>
    </source>
</reference>
<dbReference type="OrthoDB" id="544175at2759"/>